<evidence type="ECO:0000256" key="1">
    <source>
        <dbReference type="SAM" id="MobiDB-lite"/>
    </source>
</evidence>
<evidence type="ECO:0000313" key="2">
    <source>
        <dbReference type="EMBL" id="ETP49657.1"/>
    </source>
</evidence>
<reference evidence="2 3" key="1">
    <citation type="submission" date="2013-11" db="EMBL/GenBank/DDBJ databases">
        <title>The Genome Sequence of Phytophthora parasitica P10297.</title>
        <authorList>
            <consortium name="The Broad Institute Genomics Platform"/>
            <person name="Russ C."/>
            <person name="Tyler B."/>
            <person name="Panabieres F."/>
            <person name="Shan W."/>
            <person name="Tripathy S."/>
            <person name="Grunwald N."/>
            <person name="Machado M."/>
            <person name="Johnson C.S."/>
            <person name="Walker B."/>
            <person name="Young S.K."/>
            <person name="Zeng Q."/>
            <person name="Gargeya S."/>
            <person name="Fitzgerald M."/>
            <person name="Haas B."/>
            <person name="Abouelleil A."/>
            <person name="Allen A.W."/>
            <person name="Alvarado L."/>
            <person name="Arachchi H.M."/>
            <person name="Berlin A.M."/>
            <person name="Chapman S.B."/>
            <person name="Gainer-Dewar J."/>
            <person name="Goldberg J."/>
            <person name="Griggs A."/>
            <person name="Gujja S."/>
            <person name="Hansen M."/>
            <person name="Howarth C."/>
            <person name="Imamovic A."/>
            <person name="Ireland A."/>
            <person name="Larimer J."/>
            <person name="McCowan C."/>
            <person name="Murphy C."/>
            <person name="Pearson M."/>
            <person name="Poon T.W."/>
            <person name="Priest M."/>
            <person name="Roberts A."/>
            <person name="Saif S."/>
            <person name="Shea T."/>
            <person name="Sisk P."/>
            <person name="Sykes S."/>
            <person name="Wortman J."/>
            <person name="Nusbaum C."/>
            <person name="Birren B."/>
        </authorList>
    </citation>
    <scope>NUCLEOTIDE SEQUENCE [LARGE SCALE GENOMIC DNA]</scope>
    <source>
        <strain evidence="2 3">P10297</strain>
    </source>
</reference>
<protein>
    <submittedName>
        <fullName evidence="2">Uncharacterized protein</fullName>
    </submittedName>
</protein>
<feature type="region of interest" description="Disordered" evidence="1">
    <location>
        <begin position="1"/>
        <end position="48"/>
    </location>
</feature>
<dbReference type="AlphaFoldDB" id="W2ZQL5"/>
<sequence>MFFAASVEPAAPLAASTPTTKPDRMETAAVAPRKPRRMLSTSHQSPSVVDHLGNLLDHRDVDPLTPATRSAVTQSNKKKFYTNIIHAPKAAQGNNSGRFFAEREVQHTLSLEDSIKVCYHNTLFPI</sequence>
<gene>
    <name evidence="2" type="ORF">F442_04860</name>
</gene>
<dbReference type="EMBL" id="ANIY01001077">
    <property type="protein sequence ID" value="ETP49657.1"/>
    <property type="molecule type" value="Genomic_DNA"/>
</dbReference>
<proteinExistence type="predicted"/>
<evidence type="ECO:0000313" key="3">
    <source>
        <dbReference type="Proteomes" id="UP000018948"/>
    </source>
</evidence>
<dbReference type="Proteomes" id="UP000018948">
    <property type="component" value="Unassembled WGS sequence"/>
</dbReference>
<accession>W2ZQL5</accession>
<organism evidence="2 3">
    <name type="scientific">Phytophthora nicotianae P10297</name>
    <dbReference type="NCBI Taxonomy" id="1317064"/>
    <lineage>
        <taxon>Eukaryota</taxon>
        <taxon>Sar</taxon>
        <taxon>Stramenopiles</taxon>
        <taxon>Oomycota</taxon>
        <taxon>Peronosporomycetes</taxon>
        <taxon>Peronosporales</taxon>
        <taxon>Peronosporaceae</taxon>
        <taxon>Phytophthora</taxon>
    </lineage>
</organism>
<comment type="caution">
    <text evidence="2">The sequence shown here is derived from an EMBL/GenBank/DDBJ whole genome shotgun (WGS) entry which is preliminary data.</text>
</comment>
<feature type="compositionally biased region" description="Low complexity" evidence="1">
    <location>
        <begin position="1"/>
        <end position="20"/>
    </location>
</feature>
<name>W2ZQL5_PHYNI</name>